<evidence type="ECO:0000313" key="8">
    <source>
        <dbReference type="EMBL" id="MDB9137175.1"/>
    </source>
</evidence>
<reference evidence="9 12" key="2">
    <citation type="journal article" date="2019" name="Nat. Med.">
        <title>A library of human gut bacterial isolates paired with longitudinal multiomics data enables mechanistic microbiome research.</title>
        <authorList>
            <person name="Poyet M."/>
            <person name="Groussin M."/>
            <person name="Gibbons S.M."/>
            <person name="Avila-Pacheco J."/>
            <person name="Jiang X."/>
            <person name="Kearney S.M."/>
            <person name="Perrotta A.R."/>
            <person name="Berdy B."/>
            <person name="Zhao S."/>
            <person name="Lieberman T.D."/>
            <person name="Swanson P.K."/>
            <person name="Smith M."/>
            <person name="Roesemann S."/>
            <person name="Alexander J.E."/>
            <person name="Rich S.A."/>
            <person name="Livny J."/>
            <person name="Vlamakis H."/>
            <person name="Clish C."/>
            <person name="Bullock K."/>
            <person name="Deik A."/>
            <person name="Scott J."/>
            <person name="Pierce K.A."/>
            <person name="Xavier R.J."/>
            <person name="Alm E.J."/>
        </authorList>
    </citation>
    <scope>NUCLEOTIDE SEQUENCE [LARGE SCALE GENOMIC DNA]</scope>
    <source>
        <strain evidence="9 12">BIOML-A41</strain>
    </source>
</reference>
<evidence type="ECO:0000256" key="3">
    <source>
        <dbReference type="ARBA" id="ARBA00022801"/>
    </source>
</evidence>
<reference evidence="7" key="4">
    <citation type="submission" date="2023-01" db="EMBL/GenBank/DDBJ databases">
        <title>Human gut microbiome strain richness.</title>
        <authorList>
            <person name="Chen-Liaw A."/>
        </authorList>
    </citation>
    <scope>NUCLEOTIDE SEQUENCE</scope>
    <source>
        <strain evidence="8">D35st1_E5_D35t1_190705</strain>
        <strain evidence="7">RTP21484st1_E5_RTP21484_190118</strain>
    </source>
</reference>
<reference evidence="5 11" key="1">
    <citation type="submission" date="2015-09" db="EMBL/GenBank/DDBJ databases">
        <authorList>
            <consortium name="Pathogen Informatics"/>
        </authorList>
    </citation>
    <scope>NUCLEOTIDE SEQUENCE [LARGE SCALE GENOMIC DNA]</scope>
    <source>
        <strain evidence="5 11">2789STDY5608872</strain>
    </source>
</reference>
<dbReference type="Gene3D" id="3.20.20.140">
    <property type="entry name" value="Metal-dependent hydrolases"/>
    <property type="match status" value="1"/>
</dbReference>
<dbReference type="AlphaFoldDB" id="A0A173W326"/>
<dbReference type="Proteomes" id="UP001210126">
    <property type="component" value="Unassembled WGS sequence"/>
</dbReference>
<name>A0A173W326_PARDI</name>
<dbReference type="RefSeq" id="WP_005865508.1">
    <property type="nucleotide sequence ID" value="NZ_AP019729.1"/>
</dbReference>
<evidence type="ECO:0000313" key="7">
    <source>
        <dbReference type="EMBL" id="MDB9006164.1"/>
    </source>
</evidence>
<reference evidence="10" key="5">
    <citation type="submission" date="2023-03" db="EMBL/GenBank/DDBJ databases">
        <title>Parabacteroides distasonis, a bacteria resistant against UC.</title>
        <authorList>
            <person name="Dai W."/>
        </authorList>
    </citation>
    <scope>NUCLEOTIDE SEQUENCE</scope>
    <source>
        <strain evidence="10">F1-28</strain>
    </source>
</reference>
<dbReference type="Proteomes" id="UP000095591">
    <property type="component" value="Unassembled WGS sequence"/>
</dbReference>
<accession>A0A173W326</accession>
<dbReference type="EMBL" id="CP120353">
    <property type="protein sequence ID" value="WET64409.1"/>
    <property type="molecule type" value="Genomic_DNA"/>
</dbReference>
<gene>
    <name evidence="5" type="primary">ywqE_2</name>
    <name evidence="5" type="ORF">ERS852429_04089</name>
    <name evidence="9" type="ORF">GKD59_14035</name>
    <name evidence="6" type="ORF">LI194_12475</name>
    <name evidence="10" type="ORF">P2T59_00070</name>
    <name evidence="7" type="ORF">PN599_14270</name>
    <name evidence="8" type="ORF">PN612_01465</name>
</gene>
<dbReference type="Proteomes" id="UP001221009">
    <property type="component" value="Chromosome"/>
</dbReference>
<sequence>MWFFKKQTSLVGSGILEGFTDYHSHILPGVDDGIQTLGESLDTLDCLEKLGVKSIWLTPHVMEDIPNTSEKLRERFQLLLQYYSGGIALHLAAEYMLDNLFEERLASEDLLPIGKAQKHLLVETSYFNPPMGLNNILLRIKAKGYIPVLAHPERYTYMNEKDYWRLKGMNVRFQLNLLSLIGAYGPEVRGKEEWLLKNGYYQLCGTDIHSLKLWKESVMKKRISGNVSRMLQGIIATHFPG</sequence>
<dbReference type="EMBL" id="WKLT01000012">
    <property type="protein sequence ID" value="MRY59006.1"/>
    <property type="molecule type" value="Genomic_DNA"/>
</dbReference>
<dbReference type="EMBL" id="JAJCNI010000014">
    <property type="protein sequence ID" value="MCB6518610.1"/>
    <property type="molecule type" value="Genomic_DNA"/>
</dbReference>
<keyword evidence="3 5" id="KW-0378">Hydrolase</keyword>
<dbReference type="SUPFAM" id="SSF89550">
    <property type="entry name" value="PHP domain-like"/>
    <property type="match status" value="1"/>
</dbReference>
<dbReference type="EMBL" id="JAQMPX010000006">
    <property type="protein sequence ID" value="MDB9137175.1"/>
    <property type="molecule type" value="Genomic_DNA"/>
</dbReference>
<comment type="catalytic activity">
    <reaction evidence="4">
        <text>O-phospho-L-tyrosyl-[protein] + H2O = L-tyrosyl-[protein] + phosphate</text>
        <dbReference type="Rhea" id="RHEA:10684"/>
        <dbReference type="Rhea" id="RHEA-COMP:10136"/>
        <dbReference type="Rhea" id="RHEA-COMP:20101"/>
        <dbReference type="ChEBI" id="CHEBI:15377"/>
        <dbReference type="ChEBI" id="CHEBI:43474"/>
        <dbReference type="ChEBI" id="CHEBI:46858"/>
        <dbReference type="ChEBI" id="CHEBI:61978"/>
        <dbReference type="EC" id="3.1.3.48"/>
    </reaction>
</comment>
<dbReference type="Proteomes" id="UP001198806">
    <property type="component" value="Unassembled WGS sequence"/>
</dbReference>
<dbReference type="Proteomes" id="UP000463337">
    <property type="component" value="Unassembled WGS sequence"/>
</dbReference>
<evidence type="ECO:0000313" key="6">
    <source>
        <dbReference type="EMBL" id="MCB6518610.1"/>
    </source>
</evidence>
<evidence type="ECO:0000313" key="5">
    <source>
        <dbReference type="EMBL" id="CUN32618.1"/>
    </source>
</evidence>
<protein>
    <recommendedName>
        <fullName evidence="2">protein-tyrosine-phosphatase</fullName>
        <ecNumber evidence="2">3.1.3.48</ecNumber>
    </recommendedName>
</protein>
<dbReference type="GeneID" id="93524160"/>
<dbReference type="GO" id="GO:0004725">
    <property type="term" value="F:protein tyrosine phosphatase activity"/>
    <property type="evidence" value="ECO:0007669"/>
    <property type="project" value="UniProtKB-EC"/>
</dbReference>
<dbReference type="InterPro" id="IPR016195">
    <property type="entry name" value="Pol/histidinol_Pase-like"/>
</dbReference>
<evidence type="ECO:0000313" key="10">
    <source>
        <dbReference type="EMBL" id="WET64409.1"/>
    </source>
</evidence>
<evidence type="ECO:0000313" key="12">
    <source>
        <dbReference type="Proteomes" id="UP000463337"/>
    </source>
</evidence>
<dbReference type="GO" id="GO:0030145">
    <property type="term" value="F:manganese ion binding"/>
    <property type="evidence" value="ECO:0007669"/>
    <property type="project" value="InterPro"/>
</dbReference>
<dbReference type="EMBL" id="CYXP01000012">
    <property type="protein sequence ID" value="CUN32618.1"/>
    <property type="molecule type" value="Genomic_DNA"/>
</dbReference>
<evidence type="ECO:0000313" key="9">
    <source>
        <dbReference type="EMBL" id="MRY59006.1"/>
    </source>
</evidence>
<dbReference type="PANTHER" id="PTHR39181:SF1">
    <property type="entry name" value="TYROSINE-PROTEIN PHOSPHATASE YWQE"/>
    <property type="match status" value="1"/>
</dbReference>
<organism evidence="5 11">
    <name type="scientific">Parabacteroides distasonis</name>
    <dbReference type="NCBI Taxonomy" id="823"/>
    <lineage>
        <taxon>Bacteria</taxon>
        <taxon>Pseudomonadati</taxon>
        <taxon>Bacteroidota</taxon>
        <taxon>Bacteroidia</taxon>
        <taxon>Bacteroidales</taxon>
        <taxon>Tannerellaceae</taxon>
        <taxon>Parabacteroides</taxon>
    </lineage>
</organism>
<evidence type="ECO:0000256" key="2">
    <source>
        <dbReference type="ARBA" id="ARBA00013064"/>
    </source>
</evidence>
<proteinExistence type="inferred from homology"/>
<evidence type="ECO:0000256" key="4">
    <source>
        <dbReference type="ARBA" id="ARBA00051722"/>
    </source>
</evidence>
<reference evidence="6" key="3">
    <citation type="submission" date="2021-10" db="EMBL/GenBank/DDBJ databases">
        <title>Collection of gut derived symbiotic bacterial strains cultured from healthy donors.</title>
        <authorList>
            <person name="Lin H."/>
            <person name="Littmann E."/>
            <person name="Kohout C."/>
            <person name="Pamer E.G."/>
        </authorList>
    </citation>
    <scope>NUCLEOTIDE SEQUENCE</scope>
    <source>
        <strain evidence="6">DFI.2.94</strain>
    </source>
</reference>
<dbReference type="PANTHER" id="PTHR39181">
    <property type="entry name" value="TYROSINE-PROTEIN PHOSPHATASE YWQE"/>
    <property type="match status" value="1"/>
</dbReference>
<comment type="similarity">
    <text evidence="1">Belongs to the metallo-dependent hydrolases superfamily. CpsB/CapC family.</text>
</comment>
<dbReference type="Pfam" id="PF19567">
    <property type="entry name" value="CpsB_CapC"/>
    <property type="match status" value="1"/>
</dbReference>
<dbReference type="InterPro" id="IPR016667">
    <property type="entry name" value="Caps_polysacc_synth_CpsB/CapC"/>
</dbReference>
<dbReference type="Proteomes" id="UP001211522">
    <property type="component" value="Unassembled WGS sequence"/>
</dbReference>
<dbReference type="EC" id="3.1.3.48" evidence="2"/>
<evidence type="ECO:0000256" key="1">
    <source>
        <dbReference type="ARBA" id="ARBA00005750"/>
    </source>
</evidence>
<dbReference type="EMBL" id="JAQMPJ010000013">
    <property type="protein sequence ID" value="MDB9006164.1"/>
    <property type="molecule type" value="Genomic_DNA"/>
</dbReference>
<evidence type="ECO:0000313" key="11">
    <source>
        <dbReference type="Proteomes" id="UP000095591"/>
    </source>
</evidence>